<name>A0A3E0AG04_9CHLR</name>
<dbReference type="Gene3D" id="3.40.50.11180">
    <property type="match status" value="1"/>
</dbReference>
<gene>
    <name evidence="13" type="primary">mfd</name>
    <name evidence="16" type="ORF">DFR64_0475</name>
</gene>
<evidence type="ECO:0000313" key="16">
    <source>
        <dbReference type="EMBL" id="REG10616.1"/>
    </source>
</evidence>
<comment type="function">
    <text evidence="13">Couples transcription and DNA repair by recognizing RNA polymerase (RNAP) stalled at DNA lesions. Mediates ATP-dependent release of RNAP and its truncated transcript from the DNA, and recruitment of nucleotide excision repair machinery to the damaged site.</text>
</comment>
<dbReference type="GO" id="GO:0003684">
    <property type="term" value="F:damaged DNA binding"/>
    <property type="evidence" value="ECO:0007669"/>
    <property type="project" value="InterPro"/>
</dbReference>
<dbReference type="Proteomes" id="UP000256388">
    <property type="component" value="Unassembled WGS sequence"/>
</dbReference>
<dbReference type="EC" id="3.6.4.-" evidence="13"/>
<keyword evidence="8 13" id="KW-0238">DNA-binding</keyword>
<dbReference type="Pfam" id="PF03461">
    <property type="entry name" value="TRCF"/>
    <property type="match status" value="1"/>
</dbReference>
<dbReference type="Gene3D" id="3.40.50.300">
    <property type="entry name" value="P-loop containing nucleotide triphosphate hydrolases"/>
    <property type="match status" value="2"/>
</dbReference>
<dbReference type="Pfam" id="PF00271">
    <property type="entry name" value="Helicase_C"/>
    <property type="match status" value="1"/>
</dbReference>
<keyword evidence="17" id="KW-1185">Reference proteome</keyword>
<dbReference type="SUPFAM" id="SSF52540">
    <property type="entry name" value="P-loop containing nucleoside triphosphate hydrolases"/>
    <property type="match status" value="3"/>
</dbReference>
<evidence type="ECO:0000256" key="9">
    <source>
        <dbReference type="ARBA" id="ARBA00023204"/>
    </source>
</evidence>
<dbReference type="InterPro" id="IPR001650">
    <property type="entry name" value="Helicase_C-like"/>
</dbReference>
<evidence type="ECO:0000256" key="13">
    <source>
        <dbReference type="HAMAP-Rule" id="MF_00969"/>
    </source>
</evidence>
<evidence type="ECO:0000256" key="11">
    <source>
        <dbReference type="ARBA" id="ARBA00061399"/>
    </source>
</evidence>
<dbReference type="NCBIfam" id="TIGR00580">
    <property type="entry name" value="mfd"/>
    <property type="match status" value="1"/>
</dbReference>
<comment type="subcellular location">
    <subcellularLocation>
        <location evidence="1 13">Cytoplasm</location>
    </subcellularLocation>
</comment>
<dbReference type="InterPro" id="IPR004576">
    <property type="entry name" value="Mfd"/>
</dbReference>
<evidence type="ECO:0000256" key="12">
    <source>
        <dbReference type="ARBA" id="ARBA00070128"/>
    </source>
</evidence>
<evidence type="ECO:0000256" key="7">
    <source>
        <dbReference type="ARBA" id="ARBA00022840"/>
    </source>
</evidence>
<feature type="domain" description="Helicase ATP-binding" evidence="14">
    <location>
        <begin position="599"/>
        <end position="760"/>
    </location>
</feature>
<keyword evidence="3 13" id="KW-0547">Nucleotide-binding</keyword>
<dbReference type="GO" id="GO:0006355">
    <property type="term" value="P:regulation of DNA-templated transcription"/>
    <property type="evidence" value="ECO:0007669"/>
    <property type="project" value="UniProtKB-UniRule"/>
</dbReference>
<dbReference type="InterPro" id="IPR037235">
    <property type="entry name" value="TRCF-like_C_D7"/>
</dbReference>
<dbReference type="SMART" id="SM00487">
    <property type="entry name" value="DEXDc"/>
    <property type="match status" value="1"/>
</dbReference>
<dbReference type="PANTHER" id="PTHR47964:SF1">
    <property type="entry name" value="ATP-DEPENDENT DNA HELICASE HOMOLOG RECG, CHLOROPLASTIC"/>
    <property type="match status" value="1"/>
</dbReference>
<dbReference type="Pfam" id="PF00270">
    <property type="entry name" value="DEAD"/>
    <property type="match status" value="1"/>
</dbReference>
<comment type="caution">
    <text evidence="16">The sequence shown here is derived from an EMBL/GenBank/DDBJ whole genome shotgun (WGS) entry which is preliminary data.</text>
</comment>
<dbReference type="SMART" id="SM00982">
    <property type="entry name" value="TRCF"/>
    <property type="match status" value="1"/>
</dbReference>
<dbReference type="Gene3D" id="3.30.2060.10">
    <property type="entry name" value="Penicillin-binding protein 1b domain"/>
    <property type="match status" value="1"/>
</dbReference>
<sequence>MMTSEQLIRFKELPGFNDLLEQVEGGTRQIPISLPRSVRLPFMAALQRDTQKPLLFITSKSDRLQSMYEEFSFWAEGNRNFIFAEPTPLFYEKINWSRDTRSDRMETLVALAQTFLPARKSEDVPQVIFTSVKSLMTRTIPRRDFLLACATLKVGSQMQVDALCRKWVDIGYTTAELVTSAGQFSRRGGLVDIWPTNLEHPVRVDFFGDEVDSIRSFDPATQRSIEMINSVFIPPAGELVGEHSNLNEDPSQPLVEFNIPLAYKNPGSLLDYLPKGSIILLDNEASLEVTSEEIEDQALRLRKDAVEMNAVPADFPLPYTTWSELSDNMTRFSIIDLGFPLGDEIHPLSGAFSPGPRFGSHLPGLFEFINKTVNQGNPVTVVSKQVDRLKEVGRGEAAGLSESELLTYIDGSLNAGWEVRYPKGTISYLLTDSEIFGWERPRPRKQRAQSYSGPEVSYADLKPGDWVVHIDYGIGRFAGLVHRSIEGVERDFLLIKYAEDDQLFVPVHQADRLSLYVGPDERGPRLTRLGTKDWVTLKDKVKEAVQEVAVDLLELYAKRQTVEGYAYRADTEWQRILELSFPYTETPDQARAIEEVKHDMERARPMDRLLCGDVGYGKTEVALRAAFKAVMDGRQVAMLVPTTVLAQQHFESFRTRLAPFPVKVEMLSRFRSPSEQAQILLDLEAGDVDIIIGTHRLLQDDVLFKDLGLLIIDEEQRFGVTHKEYFKKMRTEIDVLTLTATPIPRTLYMALSGIRDISNINTPPSDRLPIQTHIGGYDPQLVRNAIIREIDRGGQVFFVHNRVQTIGAMANHLRSLVPEARLGIAHGQMKEHELAEVMHKFTSGEVDVLVSTSIIESGLDIPNANTLIVDRGDTFGLSQLYQLRGRVGRGASRAYAYFFHHRKKLPTPEGLERLETLAENTQLGAGYSIAMRDLEMRGAGDLLGTVQHGHIAAIGFHLYTRLLSEAVNEVKERGGLYETAKPELPYRSIRPLVAVELPLSVGIPQEYLPDEKLRLQLYRRIADTINQNEIEKIKDEFLDRFGPLPEDTQNLFWQLGIKLKAEQAGLASISIEGDQIVLRYPALPEGLKVRDLADLGNDARRGKNAYWLPILGEGIWQERLDALLTRLVELN</sequence>
<dbReference type="SUPFAM" id="SSF143517">
    <property type="entry name" value="TRCF domain-like"/>
    <property type="match status" value="1"/>
</dbReference>
<keyword evidence="9 13" id="KW-0234">DNA repair</keyword>
<dbReference type="GO" id="GO:0016787">
    <property type="term" value="F:hydrolase activity"/>
    <property type="evidence" value="ECO:0007669"/>
    <property type="project" value="UniProtKB-KW"/>
</dbReference>
<dbReference type="PANTHER" id="PTHR47964">
    <property type="entry name" value="ATP-DEPENDENT DNA HELICASE HOMOLOG RECG, CHLOROPLASTIC"/>
    <property type="match status" value="1"/>
</dbReference>
<dbReference type="SMART" id="SM01058">
    <property type="entry name" value="CarD_TRCF"/>
    <property type="match status" value="1"/>
</dbReference>
<dbReference type="InterPro" id="IPR041471">
    <property type="entry name" value="UvrB_inter"/>
</dbReference>
<dbReference type="InterPro" id="IPR027417">
    <property type="entry name" value="P-loop_NTPase"/>
</dbReference>
<dbReference type="AlphaFoldDB" id="A0A3E0AG04"/>
<dbReference type="EMBL" id="QUMS01000001">
    <property type="protein sequence ID" value="REG10616.1"/>
    <property type="molecule type" value="Genomic_DNA"/>
</dbReference>
<evidence type="ECO:0000256" key="8">
    <source>
        <dbReference type="ARBA" id="ARBA00023125"/>
    </source>
</evidence>
<evidence type="ECO:0000256" key="6">
    <source>
        <dbReference type="ARBA" id="ARBA00022806"/>
    </source>
</evidence>
<dbReference type="GO" id="GO:0003678">
    <property type="term" value="F:DNA helicase activity"/>
    <property type="evidence" value="ECO:0007669"/>
    <property type="project" value="TreeGrafter"/>
</dbReference>
<evidence type="ECO:0000256" key="3">
    <source>
        <dbReference type="ARBA" id="ARBA00022741"/>
    </source>
</evidence>
<feature type="domain" description="Helicase C-terminal" evidence="15">
    <location>
        <begin position="785"/>
        <end position="935"/>
    </location>
</feature>
<dbReference type="InterPro" id="IPR011545">
    <property type="entry name" value="DEAD/DEAH_box_helicase_dom"/>
</dbReference>
<dbReference type="GO" id="GO:0005524">
    <property type="term" value="F:ATP binding"/>
    <property type="evidence" value="ECO:0007669"/>
    <property type="project" value="UniProtKB-UniRule"/>
</dbReference>
<keyword evidence="2 13" id="KW-0963">Cytoplasm</keyword>
<evidence type="ECO:0000256" key="2">
    <source>
        <dbReference type="ARBA" id="ARBA00022490"/>
    </source>
</evidence>
<evidence type="ECO:0000256" key="4">
    <source>
        <dbReference type="ARBA" id="ARBA00022763"/>
    </source>
</evidence>
<evidence type="ECO:0000313" key="17">
    <source>
        <dbReference type="Proteomes" id="UP000256388"/>
    </source>
</evidence>
<dbReference type="OrthoDB" id="9804325at2"/>
<evidence type="ECO:0000256" key="5">
    <source>
        <dbReference type="ARBA" id="ARBA00022801"/>
    </source>
</evidence>
<protein>
    <recommendedName>
        <fullName evidence="12 13">Transcription-repair-coupling factor</fullName>
        <shortName evidence="13">TRCF</shortName>
        <ecNumber evidence="13">3.6.4.-</ecNumber>
    </recommendedName>
</protein>
<dbReference type="GO" id="GO:0000716">
    <property type="term" value="P:transcription-coupled nucleotide-excision repair, DNA damage recognition"/>
    <property type="evidence" value="ECO:0007669"/>
    <property type="project" value="UniProtKB-UniRule"/>
</dbReference>
<dbReference type="HAMAP" id="MF_00969">
    <property type="entry name" value="TRCF"/>
    <property type="match status" value="1"/>
</dbReference>
<dbReference type="SUPFAM" id="SSF141259">
    <property type="entry name" value="CarD-like"/>
    <property type="match status" value="1"/>
</dbReference>
<evidence type="ECO:0000256" key="10">
    <source>
        <dbReference type="ARBA" id="ARBA00061104"/>
    </source>
</evidence>
<proteinExistence type="inferred from homology"/>
<dbReference type="InterPro" id="IPR036101">
    <property type="entry name" value="CarD-like/TRCF_RID_sf"/>
</dbReference>
<dbReference type="Gene3D" id="2.40.10.170">
    <property type="match status" value="1"/>
</dbReference>
<accession>A0A3E0AG04</accession>
<evidence type="ECO:0000259" key="14">
    <source>
        <dbReference type="PROSITE" id="PS51192"/>
    </source>
</evidence>
<evidence type="ECO:0000259" key="15">
    <source>
        <dbReference type="PROSITE" id="PS51194"/>
    </source>
</evidence>
<dbReference type="SMART" id="SM00490">
    <property type="entry name" value="HELICc"/>
    <property type="match status" value="1"/>
</dbReference>
<dbReference type="GO" id="GO:0005737">
    <property type="term" value="C:cytoplasm"/>
    <property type="evidence" value="ECO:0007669"/>
    <property type="project" value="UniProtKB-SubCell"/>
</dbReference>
<keyword evidence="7 13" id="KW-0067">ATP-binding</keyword>
<dbReference type="Gene3D" id="3.90.1150.50">
    <property type="entry name" value="Transcription-repair-coupling factor, D7 domain"/>
    <property type="match status" value="1"/>
</dbReference>
<keyword evidence="4 13" id="KW-0227">DNA damage</keyword>
<dbReference type="PROSITE" id="PS51194">
    <property type="entry name" value="HELICASE_CTER"/>
    <property type="match status" value="1"/>
</dbReference>
<keyword evidence="5 13" id="KW-0378">Hydrolase</keyword>
<dbReference type="Pfam" id="PF02559">
    <property type="entry name" value="CarD_TRCF_RID"/>
    <property type="match status" value="1"/>
</dbReference>
<keyword evidence="6" id="KW-0347">Helicase</keyword>
<dbReference type="CDD" id="cd17991">
    <property type="entry name" value="DEXHc_TRCF"/>
    <property type="match status" value="1"/>
</dbReference>
<dbReference type="InterPro" id="IPR003711">
    <property type="entry name" value="CarD-like/TRCF_RID"/>
</dbReference>
<dbReference type="InterPro" id="IPR014001">
    <property type="entry name" value="Helicase_ATP-bd"/>
</dbReference>
<dbReference type="InterPro" id="IPR047112">
    <property type="entry name" value="RecG/Mfd"/>
</dbReference>
<organism evidence="16 17">
    <name type="scientific">Pelolinea submarina</name>
    <dbReference type="NCBI Taxonomy" id="913107"/>
    <lineage>
        <taxon>Bacteria</taxon>
        <taxon>Bacillati</taxon>
        <taxon>Chloroflexota</taxon>
        <taxon>Anaerolineae</taxon>
        <taxon>Anaerolineales</taxon>
        <taxon>Anaerolineaceae</taxon>
        <taxon>Pelolinea</taxon>
    </lineage>
</organism>
<dbReference type="RefSeq" id="WP_116223783.1">
    <property type="nucleotide sequence ID" value="NZ_AP018437.1"/>
</dbReference>
<dbReference type="Pfam" id="PF17757">
    <property type="entry name" value="UvrB_inter"/>
    <property type="match status" value="1"/>
</dbReference>
<evidence type="ECO:0000256" key="1">
    <source>
        <dbReference type="ARBA" id="ARBA00004496"/>
    </source>
</evidence>
<reference evidence="16 17" key="1">
    <citation type="submission" date="2018-08" db="EMBL/GenBank/DDBJ databases">
        <title>Genomic Encyclopedia of Type Strains, Phase IV (KMG-IV): sequencing the most valuable type-strain genomes for metagenomic binning, comparative biology and taxonomic classification.</title>
        <authorList>
            <person name="Goeker M."/>
        </authorList>
    </citation>
    <scope>NUCLEOTIDE SEQUENCE [LARGE SCALE GENOMIC DNA]</scope>
    <source>
        <strain evidence="16 17">DSM 23923</strain>
    </source>
</reference>
<dbReference type="FunFam" id="3.40.50.300:FF:000546">
    <property type="entry name" value="Transcription-repair-coupling factor"/>
    <property type="match status" value="1"/>
</dbReference>
<dbReference type="InterPro" id="IPR005118">
    <property type="entry name" value="TRCF_C"/>
</dbReference>
<dbReference type="PROSITE" id="PS51192">
    <property type="entry name" value="HELICASE_ATP_BIND_1"/>
    <property type="match status" value="1"/>
</dbReference>
<comment type="similarity">
    <text evidence="10 13">In the N-terminal section; belongs to the UvrB family.</text>
</comment>
<comment type="similarity">
    <text evidence="11 13">In the C-terminal section; belongs to the helicase family. RecG subfamily.</text>
</comment>